<keyword evidence="2" id="KW-1185">Reference proteome</keyword>
<comment type="caution">
    <text evidence="1">The sequence shown here is derived from an EMBL/GenBank/DDBJ whole genome shotgun (WGS) entry which is preliminary data.</text>
</comment>
<protein>
    <submittedName>
        <fullName evidence="1">Uncharacterized protein</fullName>
    </submittedName>
</protein>
<name>A0ABR9YRU6_9PROT</name>
<evidence type="ECO:0000313" key="1">
    <source>
        <dbReference type="EMBL" id="MBF0884183.1"/>
    </source>
</evidence>
<dbReference type="EMBL" id="JABCQF010000045">
    <property type="protein sequence ID" value="MBF0884183.1"/>
    <property type="molecule type" value="Genomic_DNA"/>
</dbReference>
<proteinExistence type="predicted"/>
<sequence>MTTVFVEYEEILDEETTIREMTRITFNRDVSKKEKLIEYLYHWKPIRAKIISVKSENDEEILNGKTWDEFFQDYAE</sequence>
<organism evidence="1 2">
    <name type="scientific">Gluconobacter potus</name>
    <dbReference type="NCBI Taxonomy" id="2724927"/>
    <lineage>
        <taxon>Bacteria</taxon>
        <taxon>Pseudomonadati</taxon>
        <taxon>Pseudomonadota</taxon>
        <taxon>Alphaproteobacteria</taxon>
        <taxon>Acetobacterales</taxon>
        <taxon>Acetobacteraceae</taxon>
        <taxon>Gluconobacter</taxon>
    </lineage>
</organism>
<evidence type="ECO:0000313" key="2">
    <source>
        <dbReference type="Proteomes" id="UP000644588"/>
    </source>
</evidence>
<dbReference type="RefSeq" id="WP_194265710.1">
    <property type="nucleotide sequence ID" value="NZ_JABCQF010000045.1"/>
</dbReference>
<reference evidence="2" key="1">
    <citation type="submission" date="2020-04" db="EMBL/GenBank/DDBJ databases">
        <title>Description of novel Gluconacetobacter.</title>
        <authorList>
            <person name="Sombolestani A."/>
        </authorList>
    </citation>
    <scope>NUCLEOTIDE SEQUENCE [LARGE SCALE GENOMIC DNA]</scope>
    <source>
        <strain evidence="2">R-71646</strain>
    </source>
</reference>
<gene>
    <name evidence="1" type="ORF">HKD31_15915</name>
</gene>
<reference evidence="1 2" key="2">
    <citation type="submission" date="2020-11" db="EMBL/GenBank/DDBJ databases">
        <title>Description of novel Gluconobacter species.</title>
        <authorList>
            <person name="Cleenwerck I."/>
            <person name="Cnockaert M."/>
            <person name="Borremans W."/>
            <person name="Wieme A.D."/>
            <person name="De Vuyst L."/>
            <person name="Vandamme P."/>
        </authorList>
    </citation>
    <scope>NUCLEOTIDE SEQUENCE [LARGE SCALE GENOMIC DNA]</scope>
    <source>
        <strain evidence="1 2">R-71646</strain>
    </source>
</reference>
<dbReference type="Proteomes" id="UP000644588">
    <property type="component" value="Unassembled WGS sequence"/>
</dbReference>
<accession>A0ABR9YRU6</accession>